<dbReference type="InterPro" id="IPR001633">
    <property type="entry name" value="EAL_dom"/>
</dbReference>
<dbReference type="CDD" id="cd01948">
    <property type="entry name" value="EAL"/>
    <property type="match status" value="1"/>
</dbReference>
<dbReference type="RefSeq" id="WP_169361626.1">
    <property type="nucleotide sequence ID" value="NZ_JAAVJL010000001.1"/>
</dbReference>
<evidence type="ECO:0000259" key="3">
    <source>
        <dbReference type="PROSITE" id="PS50887"/>
    </source>
</evidence>
<feature type="domain" description="EAL" evidence="2">
    <location>
        <begin position="440"/>
        <end position="698"/>
    </location>
</feature>
<dbReference type="PROSITE" id="PS50046">
    <property type="entry name" value="PHYTOCHROME_2"/>
    <property type="match status" value="1"/>
</dbReference>
<dbReference type="SUPFAM" id="SSF55073">
    <property type="entry name" value="Nucleotide cyclase"/>
    <property type="match status" value="1"/>
</dbReference>
<dbReference type="NCBIfam" id="TIGR00254">
    <property type="entry name" value="GGDEF"/>
    <property type="match status" value="1"/>
</dbReference>
<feature type="domain" description="GGDEF" evidence="3">
    <location>
        <begin position="298"/>
        <end position="431"/>
    </location>
</feature>
<dbReference type="Gene3D" id="3.20.20.450">
    <property type="entry name" value="EAL domain"/>
    <property type="match status" value="1"/>
</dbReference>
<dbReference type="PANTHER" id="PTHR33121:SF70">
    <property type="entry name" value="SIGNALING PROTEIN YKOW"/>
    <property type="match status" value="1"/>
</dbReference>
<evidence type="ECO:0000259" key="2">
    <source>
        <dbReference type="PROSITE" id="PS50883"/>
    </source>
</evidence>
<dbReference type="InterPro" id="IPR029016">
    <property type="entry name" value="GAF-like_dom_sf"/>
</dbReference>
<name>A0ABX1LK51_9CYAN</name>
<dbReference type="InterPro" id="IPR016132">
    <property type="entry name" value="Phyto_chromo_attachment"/>
</dbReference>
<dbReference type="PANTHER" id="PTHR33121">
    <property type="entry name" value="CYCLIC DI-GMP PHOSPHODIESTERASE PDEF"/>
    <property type="match status" value="1"/>
</dbReference>
<dbReference type="SMART" id="SM00267">
    <property type="entry name" value="GGDEF"/>
    <property type="match status" value="1"/>
</dbReference>
<dbReference type="SUPFAM" id="SSF141868">
    <property type="entry name" value="EAL domain-like"/>
    <property type="match status" value="1"/>
</dbReference>
<dbReference type="PROSITE" id="PS50883">
    <property type="entry name" value="EAL"/>
    <property type="match status" value="1"/>
</dbReference>
<evidence type="ECO:0000313" key="5">
    <source>
        <dbReference type="Proteomes" id="UP000738376"/>
    </source>
</evidence>
<accession>A0ABX1LK51</accession>
<feature type="domain" description="Phytochrome chromophore attachment site" evidence="1">
    <location>
        <begin position="95"/>
        <end position="235"/>
    </location>
</feature>
<dbReference type="Proteomes" id="UP000738376">
    <property type="component" value="Unassembled WGS sequence"/>
</dbReference>
<dbReference type="InterPro" id="IPR000160">
    <property type="entry name" value="GGDEF_dom"/>
</dbReference>
<dbReference type="Gene3D" id="3.30.450.40">
    <property type="match status" value="1"/>
</dbReference>
<dbReference type="InterPro" id="IPR043128">
    <property type="entry name" value="Rev_trsase/Diguanyl_cyclase"/>
</dbReference>
<dbReference type="CDD" id="cd01949">
    <property type="entry name" value="GGDEF"/>
    <property type="match status" value="1"/>
</dbReference>
<reference evidence="4 5" key="1">
    <citation type="submission" date="2020-03" db="EMBL/GenBank/DDBJ databases">
        <title>Draft Genome Sequence of 2-Methylisoborneol Producing Pseudanabaena yagii Strain GIHE-NHR1 Isolated from North Han River in South Korea.</title>
        <authorList>
            <person name="Jeong J."/>
        </authorList>
    </citation>
    <scope>NUCLEOTIDE SEQUENCE [LARGE SCALE GENOMIC DNA]</scope>
    <source>
        <strain evidence="4 5">GIHE-NHR1</strain>
    </source>
</reference>
<dbReference type="EMBL" id="JAAVJL010000001">
    <property type="protein sequence ID" value="NMF56483.1"/>
    <property type="molecule type" value="Genomic_DNA"/>
</dbReference>
<dbReference type="InterPro" id="IPR003018">
    <property type="entry name" value="GAF"/>
</dbReference>
<keyword evidence="5" id="KW-1185">Reference proteome</keyword>
<dbReference type="Pfam" id="PF01590">
    <property type="entry name" value="GAF"/>
    <property type="match status" value="1"/>
</dbReference>
<organism evidence="4 5">
    <name type="scientific">Pseudanabaena yagii GIHE-NHR1</name>
    <dbReference type="NCBI Taxonomy" id="2722753"/>
    <lineage>
        <taxon>Bacteria</taxon>
        <taxon>Bacillati</taxon>
        <taxon>Cyanobacteriota</taxon>
        <taxon>Cyanophyceae</taxon>
        <taxon>Pseudanabaenales</taxon>
        <taxon>Pseudanabaenaceae</taxon>
        <taxon>Pseudanabaena</taxon>
        <taxon>Pseudanabaena yagii</taxon>
    </lineage>
</organism>
<sequence>MRKNFAETLLDLLTTVERLKASETLNSQQQDSLESIKSLGENLGKYFDNAEREISSLKQRLKQLYQSNQYIDSENENEIDTLLALMFARLRQSITIDELLETVVLEIHQLLQSDHVIAYQLSNQSSESNSPFVEYEVVNDPIRSLLGRRLPTAYTDSDWLENYQSCLSQVINDINLPNVDPKLKESLIPLGVQSTIAIAIPSGKKLWGLLIIHKYDIARDWQPWEVELLEKLGTQLAISIHQMQLLVKSDSIRLERDQIIARLHYSQLHDSLTGLPNRDSFMDSLNLAFARLQTTSNRNFAILFIDCDRFQAINDNFGISTGDQLLKGISQRLSVYRKINVSIARVDSDEFAILVENIDGQEPIIELAETVLESIKQPFIIDDNQIFTSVSIGIAISDLEYIYANEVLRDANIAMHYSRRLGRGKYALFSASMSQGAKVRWQLENDLRHALERQEFHLVYQPIVSLHQHQLTGFEVLLRWVHPLQGLISPQEFLAIAEETGDIVEIGYWVLKTACNQLQQWQQTFPHIPTLTLGVNVSTLQVVQSDFVERIQEIIIERQISPNLIKLEITESILMENIEISSQKLEQLREVGVQVYIDDFGTGFSSFSYLKNLPIDVLKIDRSFTNKVSTDIKSQRIIQSILRLANSLGMGIVVEGVETSEELDYFESLGGSSIEVQGYFISHPLDTEKATQWIQTTI</sequence>
<dbReference type="SMART" id="SM00065">
    <property type="entry name" value="GAF"/>
    <property type="match status" value="1"/>
</dbReference>
<protein>
    <submittedName>
        <fullName evidence="4">Bifunctional diguanylate cyclase/phosphodiesterase</fullName>
    </submittedName>
</protein>
<dbReference type="PROSITE" id="PS50887">
    <property type="entry name" value="GGDEF"/>
    <property type="match status" value="1"/>
</dbReference>
<evidence type="ECO:0000259" key="1">
    <source>
        <dbReference type="PROSITE" id="PS50046"/>
    </source>
</evidence>
<dbReference type="Gene3D" id="3.30.70.270">
    <property type="match status" value="1"/>
</dbReference>
<gene>
    <name evidence="4" type="ORF">HC246_00180</name>
</gene>
<proteinExistence type="predicted"/>
<evidence type="ECO:0000313" key="4">
    <source>
        <dbReference type="EMBL" id="NMF56483.1"/>
    </source>
</evidence>
<dbReference type="Pfam" id="PF00990">
    <property type="entry name" value="GGDEF"/>
    <property type="match status" value="1"/>
</dbReference>
<dbReference type="InterPro" id="IPR050706">
    <property type="entry name" value="Cyclic-di-GMP_PDE-like"/>
</dbReference>
<dbReference type="InterPro" id="IPR035919">
    <property type="entry name" value="EAL_sf"/>
</dbReference>
<dbReference type="InterPro" id="IPR029787">
    <property type="entry name" value="Nucleotide_cyclase"/>
</dbReference>
<dbReference type="Pfam" id="PF00563">
    <property type="entry name" value="EAL"/>
    <property type="match status" value="1"/>
</dbReference>
<dbReference type="SMART" id="SM00052">
    <property type="entry name" value="EAL"/>
    <property type="match status" value="1"/>
</dbReference>
<comment type="caution">
    <text evidence="4">The sequence shown here is derived from an EMBL/GenBank/DDBJ whole genome shotgun (WGS) entry which is preliminary data.</text>
</comment>
<dbReference type="SUPFAM" id="SSF55781">
    <property type="entry name" value="GAF domain-like"/>
    <property type="match status" value="1"/>
</dbReference>